<dbReference type="EMBL" id="SSTI01000007">
    <property type="protein sequence ID" value="THG39665.1"/>
    <property type="molecule type" value="Genomic_DNA"/>
</dbReference>
<keyword evidence="3" id="KW-0326">Glycosidase</keyword>
<feature type="domain" description="Glycosyl hydrolase family 13 catalytic" evidence="5">
    <location>
        <begin position="197"/>
        <end position="601"/>
    </location>
</feature>
<dbReference type="SMART" id="SM00642">
    <property type="entry name" value="Aamy"/>
    <property type="match status" value="1"/>
</dbReference>
<dbReference type="InterPro" id="IPR004193">
    <property type="entry name" value="Glyco_hydro_13_N"/>
</dbReference>
<dbReference type="SUPFAM" id="SSF81296">
    <property type="entry name" value="E set domains"/>
    <property type="match status" value="1"/>
</dbReference>
<dbReference type="InterPro" id="IPR006047">
    <property type="entry name" value="GH13_cat_dom"/>
</dbReference>
<accession>A0ABY2QGM7</accession>
<gene>
    <name evidence="6" type="primary">glgX</name>
    <name evidence="6" type="ORF">E5988_10900</name>
</gene>
<protein>
    <submittedName>
        <fullName evidence="6">Glycogen debranching protein GlgX</fullName>
    </submittedName>
</protein>
<dbReference type="InterPro" id="IPR013783">
    <property type="entry name" value="Ig-like_fold"/>
</dbReference>
<dbReference type="SUPFAM" id="SSF51445">
    <property type="entry name" value="(Trans)glycosidases"/>
    <property type="match status" value="1"/>
</dbReference>
<keyword evidence="7" id="KW-1185">Reference proteome</keyword>
<dbReference type="InterPro" id="IPR014756">
    <property type="entry name" value="Ig_E-set"/>
</dbReference>
<evidence type="ECO:0000313" key="7">
    <source>
        <dbReference type="Proteomes" id="UP000308038"/>
    </source>
</evidence>
<feature type="compositionally biased region" description="Basic and acidic residues" evidence="4">
    <location>
        <begin position="498"/>
        <end position="512"/>
    </location>
</feature>
<comment type="similarity">
    <text evidence="1">Belongs to the glycosyl hydrolase 13 family.</text>
</comment>
<dbReference type="CDD" id="cd11326">
    <property type="entry name" value="AmyAc_Glg_debranch"/>
    <property type="match status" value="1"/>
</dbReference>
<dbReference type="InterPro" id="IPR011837">
    <property type="entry name" value="Glycogen_debranch_GlgX"/>
</dbReference>
<dbReference type="Gene3D" id="3.20.20.80">
    <property type="entry name" value="Glycosidases"/>
    <property type="match status" value="1"/>
</dbReference>
<dbReference type="CDD" id="cd02856">
    <property type="entry name" value="E_set_GDE_Isoamylase_N"/>
    <property type="match status" value="1"/>
</dbReference>
<dbReference type="Gene3D" id="2.60.40.1180">
    <property type="entry name" value="Golgi alpha-mannosidase II"/>
    <property type="match status" value="1"/>
</dbReference>
<comment type="caution">
    <text evidence="6">The sequence shown here is derived from an EMBL/GenBank/DDBJ whole genome shotgun (WGS) entry which is preliminary data.</text>
</comment>
<dbReference type="NCBIfam" id="TIGR02100">
    <property type="entry name" value="glgX_debranch"/>
    <property type="match status" value="1"/>
</dbReference>
<dbReference type="Pfam" id="PF02922">
    <property type="entry name" value="CBM_48"/>
    <property type="match status" value="1"/>
</dbReference>
<organism evidence="6 7">
    <name type="scientific">Sphingomonas olei</name>
    <dbReference type="NCBI Taxonomy" id="1886787"/>
    <lineage>
        <taxon>Bacteria</taxon>
        <taxon>Pseudomonadati</taxon>
        <taxon>Pseudomonadota</taxon>
        <taxon>Alphaproteobacteria</taxon>
        <taxon>Sphingomonadales</taxon>
        <taxon>Sphingomonadaceae</taxon>
        <taxon>Sphingomonas</taxon>
    </lineage>
</organism>
<dbReference type="PANTHER" id="PTHR43002">
    <property type="entry name" value="GLYCOGEN DEBRANCHING ENZYME"/>
    <property type="match status" value="1"/>
</dbReference>
<proteinExistence type="inferred from homology"/>
<dbReference type="Gene3D" id="2.60.40.10">
    <property type="entry name" value="Immunoglobulins"/>
    <property type="match status" value="1"/>
</dbReference>
<dbReference type="SUPFAM" id="SSF51011">
    <property type="entry name" value="Glycosyl hydrolase domain"/>
    <property type="match status" value="1"/>
</dbReference>
<keyword evidence="2" id="KW-0378">Hydrolase</keyword>
<dbReference type="Proteomes" id="UP000308038">
    <property type="component" value="Unassembled WGS sequence"/>
</dbReference>
<sequence>MRRGTIGRIRLSLPRPSPSCSEARALLPSIDRLQPGSPHPLGATFDGLGVNFAVFSANADAIELCIFDPAGKREIKRFWLPECTDEVFHGYLPDVEPGLLYGYRAHGRYEPEAGHRFNPNKLLLDPYARKLHGQIRWTDALHGYRIGSRREDLSFDRRDSAAAMPKAVVVDDHWDWSRDRRPNTPWSETVIYEAHVKGLTKLMEEVPARDRGTYAALGHPAVIRHLQRLGVTAIELLPIQAFTQDRFLQEKGLRNYWGYNTLGFFAPEQAYMAREQQDELRRAVFRLHQAGIEVIMDVVYNHTCEGSEKGPTLSWRGLDNASYYRLVADNPRYTINDTGTGNTLNMSKARVIQMVADSLRYWATSFGIDGFRFDLGLTLGREATGFDPGAAFFDVVRQDPVLSRLKLIAEPWDVGPGGYQLGHFPPGFAEWNDKYRDTVRSYWKGDPGTRGDLAARLSGSGDLFDRRSRRPWASVNFLVAHDGFTLGDTVMYEHRHNEANGEDNRDGHDNNHSRNWGAEGPTDDPAINEARGRVMRSMLTTLLASLGTPMLVAGDEFGRTQQGNNNAYCQDNEISWLDWAAAATPEGQQQIDFTARLAELRRRYPVLRAPTFLYGQDSPGHGVNDVEWWDERGERLSDEDWQNPEGRALMMRRAAMNDAGEVEAVSLLLNASSDPVVFHLPKPDTKRTVLIDSARPDQGEIDIGSEYEVAPQGAVLLSWTSAWED</sequence>
<feature type="region of interest" description="Disordered" evidence="4">
    <location>
        <begin position="498"/>
        <end position="527"/>
    </location>
</feature>
<reference evidence="6 7" key="1">
    <citation type="submission" date="2019-04" db="EMBL/GenBank/DDBJ databases">
        <title>Microbes associate with the intestines of laboratory mice.</title>
        <authorList>
            <person name="Navarre W."/>
            <person name="Wong E."/>
            <person name="Huang K.C."/>
            <person name="Tropini C."/>
            <person name="Ng K."/>
            <person name="Yu B."/>
        </authorList>
    </citation>
    <scope>NUCLEOTIDE SEQUENCE [LARGE SCALE GENOMIC DNA]</scope>
    <source>
        <strain evidence="6 7">NM83_B4-11</strain>
    </source>
</reference>
<dbReference type="InterPro" id="IPR017853">
    <property type="entry name" value="GH"/>
</dbReference>
<evidence type="ECO:0000313" key="6">
    <source>
        <dbReference type="EMBL" id="THG39665.1"/>
    </source>
</evidence>
<evidence type="ECO:0000259" key="5">
    <source>
        <dbReference type="SMART" id="SM00642"/>
    </source>
</evidence>
<dbReference type="InterPro" id="IPR013780">
    <property type="entry name" value="Glyco_hydro_b"/>
</dbReference>
<evidence type="ECO:0000256" key="2">
    <source>
        <dbReference type="ARBA" id="ARBA00022801"/>
    </source>
</evidence>
<evidence type="ECO:0000256" key="1">
    <source>
        <dbReference type="ARBA" id="ARBA00008061"/>
    </source>
</evidence>
<evidence type="ECO:0000256" key="4">
    <source>
        <dbReference type="SAM" id="MobiDB-lite"/>
    </source>
</evidence>
<evidence type="ECO:0000256" key="3">
    <source>
        <dbReference type="ARBA" id="ARBA00023295"/>
    </source>
</evidence>
<dbReference type="InterPro" id="IPR044505">
    <property type="entry name" value="GlgX_Isoamylase_N_E_set"/>
</dbReference>
<name>A0ABY2QGM7_9SPHN</name>